<dbReference type="NCBIfam" id="TIGR04350">
    <property type="entry name" value="C_S_lyase_PatB"/>
    <property type="match status" value="1"/>
</dbReference>
<dbReference type="InterPro" id="IPR051798">
    <property type="entry name" value="Class-II_PLP-Dep_Aminotrans"/>
</dbReference>
<dbReference type="InterPro" id="IPR027619">
    <property type="entry name" value="C-S_lyase_PatB-like"/>
</dbReference>
<dbReference type="AlphaFoldDB" id="A0A1G8XQ91"/>
<dbReference type="Gene3D" id="3.90.1150.10">
    <property type="entry name" value="Aspartate Aminotransferase, domain 1"/>
    <property type="match status" value="1"/>
</dbReference>
<dbReference type="GO" id="GO:0047804">
    <property type="term" value="F:cysteine-S-conjugate beta-lyase activity"/>
    <property type="evidence" value="ECO:0007669"/>
    <property type="project" value="UniProtKB-EC"/>
</dbReference>
<name>A0A1G8XQ91_9RHOB</name>
<dbReference type="EC" id="4.4.1.13" evidence="2"/>
<comment type="cofactor">
    <cofactor evidence="1">
        <name>pyridoxal 5'-phosphate</name>
        <dbReference type="ChEBI" id="CHEBI:597326"/>
    </cofactor>
</comment>
<keyword evidence="8" id="KW-1185">Reference proteome</keyword>
<dbReference type="Pfam" id="PF00155">
    <property type="entry name" value="Aminotran_1_2"/>
    <property type="match status" value="1"/>
</dbReference>
<sequence>MEFNFDEVKDRRGGHRAKWDHMEEACGVSPEDGIAMWVADMDFDAAPCILGALHADIASGFLGYFGNFGPVTEAVCDWMREMHGWPVEPGWVRYTHGVVAGFGMVLEAFSEPGDSVILFTPVYHAFFRKAAAMGRKVLQSELVLRDGRYEMDLEALATQLTGREKIAVLCSPHNPGGRLWTADEIAALDAFCAEHGLILCSDEIHMDLTFPGVAHLPTAVAAPASLPRLVTITAASKGFNIAGGETGFAIIPDDALRARFDRAHAKLGGTPNRFGMLMTKAAFTGGHEWSEAVRGYIAANFELWRARIGAIPGVRVMDMQATYLSWVDFRGTGMSGDESLERIRLAGIGVNRGEVFGQGGAGWHRFNIAMPRTRLIEAIERLEEAFADLQ</sequence>
<dbReference type="GO" id="GO:0030170">
    <property type="term" value="F:pyridoxal phosphate binding"/>
    <property type="evidence" value="ECO:0007669"/>
    <property type="project" value="InterPro"/>
</dbReference>
<gene>
    <name evidence="7" type="ORF">SAMN05216257_10116</name>
</gene>
<accession>A0A1G8XQ91</accession>
<dbReference type="PANTHER" id="PTHR43525">
    <property type="entry name" value="PROTEIN MALY"/>
    <property type="match status" value="1"/>
</dbReference>
<dbReference type="InterPro" id="IPR015424">
    <property type="entry name" value="PyrdxlP-dep_Trfase"/>
</dbReference>
<reference evidence="8" key="1">
    <citation type="submission" date="2016-10" db="EMBL/GenBank/DDBJ databases">
        <authorList>
            <person name="Varghese N."/>
            <person name="Submissions S."/>
        </authorList>
    </citation>
    <scope>NUCLEOTIDE SEQUENCE [LARGE SCALE GENOMIC DNA]</scope>
    <source>
        <strain evidence="8">CGMCC 1.10789</strain>
    </source>
</reference>
<comment type="similarity">
    <text evidence="5">Belongs to the class-II pyridoxal-phosphate-dependent aminotransferase family. MalY/PatB cystathionine beta-lyase subfamily.</text>
</comment>
<protein>
    <recommendedName>
        <fullName evidence="2">cysteine-S-conjugate beta-lyase</fullName>
        <ecNumber evidence="2">4.4.1.13</ecNumber>
    </recommendedName>
</protein>
<dbReference type="InterPro" id="IPR015422">
    <property type="entry name" value="PyrdxlP-dep_Trfase_small"/>
</dbReference>
<organism evidence="7 8">
    <name type="scientific">Meinhardsimonia xiamenensis</name>
    <dbReference type="NCBI Taxonomy" id="990712"/>
    <lineage>
        <taxon>Bacteria</taxon>
        <taxon>Pseudomonadati</taxon>
        <taxon>Pseudomonadota</taxon>
        <taxon>Alphaproteobacteria</taxon>
        <taxon>Rhodobacterales</taxon>
        <taxon>Paracoccaceae</taxon>
        <taxon>Meinhardsimonia</taxon>
    </lineage>
</organism>
<dbReference type="CDD" id="cd00609">
    <property type="entry name" value="AAT_like"/>
    <property type="match status" value="1"/>
</dbReference>
<dbReference type="Gene3D" id="3.40.640.10">
    <property type="entry name" value="Type I PLP-dependent aspartate aminotransferase-like (Major domain)"/>
    <property type="match status" value="1"/>
</dbReference>
<dbReference type="STRING" id="990712.SAMN05216257_10116"/>
<evidence type="ECO:0000259" key="6">
    <source>
        <dbReference type="Pfam" id="PF00155"/>
    </source>
</evidence>
<dbReference type="RefSeq" id="WP_245656776.1">
    <property type="nucleotide sequence ID" value="NZ_FNFV01000001.1"/>
</dbReference>
<feature type="domain" description="Aminotransferase class I/classII large" evidence="6">
    <location>
        <begin position="71"/>
        <end position="382"/>
    </location>
</feature>
<evidence type="ECO:0000256" key="1">
    <source>
        <dbReference type="ARBA" id="ARBA00001933"/>
    </source>
</evidence>
<evidence type="ECO:0000313" key="8">
    <source>
        <dbReference type="Proteomes" id="UP000199328"/>
    </source>
</evidence>
<evidence type="ECO:0000313" key="7">
    <source>
        <dbReference type="EMBL" id="SDJ92698.1"/>
    </source>
</evidence>
<dbReference type="PANTHER" id="PTHR43525:SF1">
    <property type="entry name" value="PROTEIN MALY"/>
    <property type="match status" value="1"/>
</dbReference>
<evidence type="ECO:0000256" key="5">
    <source>
        <dbReference type="ARBA" id="ARBA00037974"/>
    </source>
</evidence>
<evidence type="ECO:0000256" key="3">
    <source>
        <dbReference type="ARBA" id="ARBA00022898"/>
    </source>
</evidence>
<proteinExistence type="inferred from homology"/>
<keyword evidence="4 7" id="KW-0456">Lyase</keyword>
<evidence type="ECO:0000256" key="4">
    <source>
        <dbReference type="ARBA" id="ARBA00023239"/>
    </source>
</evidence>
<dbReference type="InterPro" id="IPR004839">
    <property type="entry name" value="Aminotransferase_I/II_large"/>
</dbReference>
<dbReference type="EMBL" id="FNFV01000001">
    <property type="protein sequence ID" value="SDJ92698.1"/>
    <property type="molecule type" value="Genomic_DNA"/>
</dbReference>
<dbReference type="InterPro" id="IPR015421">
    <property type="entry name" value="PyrdxlP-dep_Trfase_major"/>
</dbReference>
<keyword evidence="3" id="KW-0663">Pyridoxal phosphate</keyword>
<evidence type="ECO:0000256" key="2">
    <source>
        <dbReference type="ARBA" id="ARBA00012224"/>
    </source>
</evidence>
<dbReference type="SUPFAM" id="SSF53383">
    <property type="entry name" value="PLP-dependent transferases"/>
    <property type="match status" value="1"/>
</dbReference>
<dbReference type="Proteomes" id="UP000199328">
    <property type="component" value="Unassembled WGS sequence"/>
</dbReference>